<feature type="region of interest" description="Disordered" evidence="1">
    <location>
        <begin position="59"/>
        <end position="81"/>
    </location>
</feature>
<dbReference type="AlphaFoldDB" id="A0AAN9R8X7"/>
<proteinExistence type="predicted"/>
<protein>
    <submittedName>
        <fullName evidence="2">Uncharacterized protein</fullName>
    </submittedName>
</protein>
<name>A0AAN9R8X7_CANGL</name>
<dbReference type="EMBL" id="JAYMYQ010000001">
    <property type="protein sequence ID" value="KAK7358158.1"/>
    <property type="molecule type" value="Genomic_DNA"/>
</dbReference>
<reference evidence="2 3" key="1">
    <citation type="submission" date="2024-01" db="EMBL/GenBank/DDBJ databases">
        <title>The genomes of 5 underutilized Papilionoideae crops provide insights into root nodulation and disease resistanc.</title>
        <authorList>
            <person name="Jiang F."/>
        </authorList>
    </citation>
    <scope>NUCLEOTIDE SEQUENCE [LARGE SCALE GENOMIC DNA]</scope>
    <source>
        <strain evidence="2">LVBAO_FW01</strain>
        <tissue evidence="2">Leaves</tissue>
    </source>
</reference>
<keyword evidence="3" id="KW-1185">Reference proteome</keyword>
<evidence type="ECO:0000313" key="2">
    <source>
        <dbReference type="EMBL" id="KAK7358158.1"/>
    </source>
</evidence>
<comment type="caution">
    <text evidence="2">The sequence shown here is derived from an EMBL/GenBank/DDBJ whole genome shotgun (WGS) entry which is preliminary data.</text>
</comment>
<organism evidence="2 3">
    <name type="scientific">Canavalia gladiata</name>
    <name type="common">Sword bean</name>
    <name type="synonym">Dolichos gladiatus</name>
    <dbReference type="NCBI Taxonomy" id="3824"/>
    <lineage>
        <taxon>Eukaryota</taxon>
        <taxon>Viridiplantae</taxon>
        <taxon>Streptophyta</taxon>
        <taxon>Embryophyta</taxon>
        <taxon>Tracheophyta</taxon>
        <taxon>Spermatophyta</taxon>
        <taxon>Magnoliopsida</taxon>
        <taxon>eudicotyledons</taxon>
        <taxon>Gunneridae</taxon>
        <taxon>Pentapetalae</taxon>
        <taxon>rosids</taxon>
        <taxon>fabids</taxon>
        <taxon>Fabales</taxon>
        <taxon>Fabaceae</taxon>
        <taxon>Papilionoideae</taxon>
        <taxon>50 kb inversion clade</taxon>
        <taxon>NPAAA clade</taxon>
        <taxon>indigoferoid/millettioid clade</taxon>
        <taxon>Phaseoleae</taxon>
        <taxon>Canavalia</taxon>
    </lineage>
</organism>
<gene>
    <name evidence="2" type="ORF">VNO77_00081</name>
</gene>
<evidence type="ECO:0000256" key="1">
    <source>
        <dbReference type="SAM" id="MobiDB-lite"/>
    </source>
</evidence>
<evidence type="ECO:0000313" key="3">
    <source>
        <dbReference type="Proteomes" id="UP001367508"/>
    </source>
</evidence>
<accession>A0AAN9R8X7</accession>
<dbReference type="Proteomes" id="UP001367508">
    <property type="component" value="Unassembled WGS sequence"/>
</dbReference>
<sequence length="100" mass="11132">MGLCVVLCVGGFSNSQLKRIKINIKCNIEFPYTLLAKLSPTIVQCRELRMNVIGDAEVTTQTSQPSSIDYAEDNPKSYQPRNKNTTAILLLCSIQLTHDD</sequence>